<protein>
    <submittedName>
        <fullName evidence="1">Uncharacterized protein</fullName>
    </submittedName>
</protein>
<dbReference type="Proteomes" id="UP001243757">
    <property type="component" value="Unassembled WGS sequence"/>
</dbReference>
<reference evidence="1 2" key="1">
    <citation type="submission" date="2023-05" db="EMBL/GenBank/DDBJ databases">
        <title>Pseudodonghicola sp. nov.</title>
        <authorList>
            <person name="Huang J."/>
        </authorList>
    </citation>
    <scope>NUCLEOTIDE SEQUENCE [LARGE SCALE GENOMIC DNA]</scope>
    <source>
        <strain evidence="1 2">IC7</strain>
    </source>
</reference>
<comment type="caution">
    <text evidence="1">The sequence shown here is derived from an EMBL/GenBank/DDBJ whole genome shotgun (WGS) entry which is preliminary data.</text>
</comment>
<organism evidence="1 2">
    <name type="scientific">Pseudodonghicola flavimaris</name>
    <dbReference type="NCBI Taxonomy" id="3050036"/>
    <lineage>
        <taxon>Bacteria</taxon>
        <taxon>Pseudomonadati</taxon>
        <taxon>Pseudomonadota</taxon>
        <taxon>Alphaproteobacteria</taxon>
        <taxon>Rhodobacterales</taxon>
        <taxon>Paracoccaceae</taxon>
        <taxon>Pseudodonghicola</taxon>
    </lineage>
</organism>
<evidence type="ECO:0000313" key="2">
    <source>
        <dbReference type="Proteomes" id="UP001243757"/>
    </source>
</evidence>
<gene>
    <name evidence="1" type="ORF">QO033_04530</name>
</gene>
<sequence length="51" mass="5910">MERRTENTKVSAEAALHILEEAWAYYTPQQLPAEAEHVADQEEIFHYHNAA</sequence>
<keyword evidence="2" id="KW-1185">Reference proteome</keyword>
<name>A0ABT7EX61_9RHOB</name>
<dbReference type="EMBL" id="JASNJD010000003">
    <property type="protein sequence ID" value="MDK3016929.1"/>
    <property type="molecule type" value="Genomic_DNA"/>
</dbReference>
<accession>A0ABT7EX61</accession>
<dbReference type="RefSeq" id="WP_284479751.1">
    <property type="nucleotide sequence ID" value="NZ_JASNJD010000003.1"/>
</dbReference>
<evidence type="ECO:0000313" key="1">
    <source>
        <dbReference type="EMBL" id="MDK3016929.1"/>
    </source>
</evidence>
<proteinExistence type="predicted"/>